<keyword evidence="4 5" id="KW-0378">Hydrolase</keyword>
<dbReference type="GO" id="GO:0004518">
    <property type="term" value="F:nuclease activity"/>
    <property type="evidence" value="ECO:0007669"/>
    <property type="project" value="UniProtKB-KW"/>
</dbReference>
<dbReference type="FunCoup" id="A0A6N7EVB3">
    <property type="interactions" value="311"/>
</dbReference>
<dbReference type="NCBIfam" id="TIGR00250">
    <property type="entry name" value="RNAse_H_YqgF"/>
    <property type="match status" value="1"/>
</dbReference>
<dbReference type="InterPro" id="IPR006641">
    <property type="entry name" value="YqgF/RNaseH-like_dom"/>
</dbReference>
<dbReference type="HAMAP" id="MF_00651">
    <property type="entry name" value="Nuclease_YqgF"/>
    <property type="match status" value="1"/>
</dbReference>
<keyword evidence="1 5" id="KW-0963">Cytoplasm</keyword>
<evidence type="ECO:0000313" key="8">
    <source>
        <dbReference type="Proteomes" id="UP000471298"/>
    </source>
</evidence>
<evidence type="ECO:0000256" key="1">
    <source>
        <dbReference type="ARBA" id="ARBA00022490"/>
    </source>
</evidence>
<comment type="caution">
    <text evidence="7">The sequence shown here is derived from an EMBL/GenBank/DDBJ whole genome shotgun (WGS) entry which is preliminary data.</text>
</comment>
<evidence type="ECO:0000256" key="5">
    <source>
        <dbReference type="HAMAP-Rule" id="MF_00651"/>
    </source>
</evidence>
<dbReference type="SUPFAM" id="SSF53098">
    <property type="entry name" value="Ribonuclease H-like"/>
    <property type="match status" value="1"/>
</dbReference>
<dbReference type="Pfam" id="PF03652">
    <property type="entry name" value="RuvX"/>
    <property type="match status" value="1"/>
</dbReference>
<dbReference type="SMART" id="SM00732">
    <property type="entry name" value="YqgFc"/>
    <property type="match status" value="1"/>
</dbReference>
<gene>
    <name evidence="7" type="primary">ruvX</name>
    <name evidence="7" type="ORF">GCU85_01300</name>
</gene>
<dbReference type="Proteomes" id="UP000471298">
    <property type="component" value="Unassembled WGS sequence"/>
</dbReference>
<keyword evidence="8" id="KW-1185">Reference proteome</keyword>
<evidence type="ECO:0000256" key="2">
    <source>
        <dbReference type="ARBA" id="ARBA00022517"/>
    </source>
</evidence>
<dbReference type="GO" id="GO:0005829">
    <property type="term" value="C:cytosol"/>
    <property type="evidence" value="ECO:0007669"/>
    <property type="project" value="TreeGrafter"/>
</dbReference>
<dbReference type="AlphaFoldDB" id="A0A6N7EVB3"/>
<dbReference type="InParanoid" id="A0A6N7EVB3"/>
<comment type="similarity">
    <text evidence="5">Belongs to the YqgF HJR family.</text>
</comment>
<keyword evidence="3 5" id="KW-0540">Nuclease</keyword>
<dbReference type="InterPro" id="IPR012337">
    <property type="entry name" value="RNaseH-like_sf"/>
</dbReference>
<feature type="domain" description="YqgF/RNase H-like" evidence="6">
    <location>
        <begin position="6"/>
        <end position="104"/>
    </location>
</feature>
<dbReference type="PANTHER" id="PTHR33317:SF4">
    <property type="entry name" value="POLYNUCLEOTIDYL TRANSFERASE, RIBONUCLEASE H-LIKE SUPERFAMILY PROTEIN"/>
    <property type="match status" value="1"/>
</dbReference>
<dbReference type="PANTHER" id="PTHR33317">
    <property type="entry name" value="POLYNUCLEOTIDYL TRANSFERASE, RIBONUCLEASE H-LIKE SUPERFAMILY PROTEIN"/>
    <property type="match status" value="1"/>
</dbReference>
<accession>A0A6N7EVB3</accession>
<keyword evidence="2 5" id="KW-0690">Ribosome biogenesis</keyword>
<reference evidence="7 8" key="1">
    <citation type="submission" date="2019-10" db="EMBL/GenBank/DDBJ databases">
        <title>Cardiobacteriales fam. a chemoheterotrophic member of the order Cardiobacteriales, and proposal of Cardiobacteriales fam. nov.</title>
        <authorList>
            <person name="Wang C."/>
        </authorList>
    </citation>
    <scope>NUCLEOTIDE SEQUENCE [LARGE SCALE GENOMIC DNA]</scope>
    <source>
        <strain evidence="7 8">ML27</strain>
    </source>
</reference>
<evidence type="ECO:0000313" key="7">
    <source>
        <dbReference type="EMBL" id="MPV85369.1"/>
    </source>
</evidence>
<dbReference type="Gene3D" id="3.30.420.140">
    <property type="entry name" value="YqgF/RNase H-like domain"/>
    <property type="match status" value="1"/>
</dbReference>
<evidence type="ECO:0000259" key="6">
    <source>
        <dbReference type="SMART" id="SM00732"/>
    </source>
</evidence>
<dbReference type="GO" id="GO:0000967">
    <property type="term" value="P:rRNA 5'-end processing"/>
    <property type="evidence" value="ECO:0007669"/>
    <property type="project" value="UniProtKB-UniRule"/>
</dbReference>
<dbReference type="EMBL" id="WHNW01000001">
    <property type="protein sequence ID" value="MPV85369.1"/>
    <property type="molecule type" value="Genomic_DNA"/>
</dbReference>
<name>A0A6N7EVB3_9GAMM</name>
<dbReference type="EC" id="3.1.-.-" evidence="5"/>
<organism evidence="7 8">
    <name type="scientific">Ostreibacterium oceani</name>
    <dbReference type="NCBI Taxonomy" id="2654998"/>
    <lineage>
        <taxon>Bacteria</taxon>
        <taxon>Pseudomonadati</taxon>
        <taxon>Pseudomonadota</taxon>
        <taxon>Gammaproteobacteria</taxon>
        <taxon>Cardiobacteriales</taxon>
        <taxon>Ostreibacteriaceae</taxon>
        <taxon>Ostreibacterium</taxon>
    </lineage>
</organism>
<dbReference type="InterPro" id="IPR037027">
    <property type="entry name" value="YqgF/RNaseH-like_dom_sf"/>
</dbReference>
<dbReference type="CDD" id="cd16964">
    <property type="entry name" value="YqgF"/>
    <property type="match status" value="1"/>
</dbReference>
<evidence type="ECO:0000256" key="4">
    <source>
        <dbReference type="ARBA" id="ARBA00022801"/>
    </source>
</evidence>
<dbReference type="GO" id="GO:0016788">
    <property type="term" value="F:hydrolase activity, acting on ester bonds"/>
    <property type="evidence" value="ECO:0007669"/>
    <property type="project" value="UniProtKB-UniRule"/>
</dbReference>
<evidence type="ECO:0000256" key="3">
    <source>
        <dbReference type="ARBA" id="ARBA00022722"/>
    </source>
</evidence>
<proteinExistence type="inferred from homology"/>
<protein>
    <recommendedName>
        <fullName evidence="5">Putative pre-16S rRNA nuclease</fullName>
        <ecNumber evidence="5">3.1.-.-</ecNumber>
    </recommendedName>
</protein>
<comment type="function">
    <text evidence="5">Could be a nuclease involved in processing of the 5'-end of pre-16S rRNA.</text>
</comment>
<sequence length="135" mass="15338">MGNIMTTILAIDYGQKKIGLAVGQMITQTAQPLDVIFIKGDFWLKINKIFKEWQPAAVVIGEPKLADDTPHPLEKLIESFIFELKKRYNVKIYRENEAFTSFEASQYHTGANYNKPVDAHAAAIILESWMRANHA</sequence>
<dbReference type="InterPro" id="IPR005227">
    <property type="entry name" value="YqgF"/>
</dbReference>
<comment type="subcellular location">
    <subcellularLocation>
        <location evidence="5">Cytoplasm</location>
    </subcellularLocation>
</comment>